<gene>
    <name evidence="1" type="ORF">V2V91_11280</name>
</gene>
<dbReference type="InterPro" id="IPR052924">
    <property type="entry name" value="OsmC/Ohr_hydroprdx_reductase"/>
</dbReference>
<dbReference type="EC" id="1.11.1.-" evidence="1"/>
<proteinExistence type="predicted"/>
<dbReference type="Pfam" id="PF02566">
    <property type="entry name" value="OsmC"/>
    <property type="match status" value="1"/>
</dbReference>
<dbReference type="Gene3D" id="3.30.300.20">
    <property type="match status" value="1"/>
</dbReference>
<protein>
    <submittedName>
        <fullName evidence="1">OsmC family protein</fullName>
        <ecNumber evidence="1">1.11.1.-</ecNumber>
    </submittedName>
</protein>
<dbReference type="GO" id="GO:0004601">
    <property type="term" value="F:peroxidase activity"/>
    <property type="evidence" value="ECO:0007669"/>
    <property type="project" value="UniProtKB-KW"/>
</dbReference>
<keyword evidence="1" id="KW-0575">Peroxidase</keyword>
<dbReference type="InterPro" id="IPR015946">
    <property type="entry name" value="KH_dom-like_a/b"/>
</dbReference>
<accession>A0ABU7V7P4</accession>
<dbReference type="PANTHER" id="PTHR35368:SF1">
    <property type="entry name" value="HYDROPEROXIDE REDUCTASE"/>
    <property type="match status" value="1"/>
</dbReference>
<sequence length="181" mass="18929">MTTLTPTSDDLATERASRLDAAASAWGARIDADRTAAHLTYRVRGTGEGAVATRIRAGGHEFVIDEPAALAGDDAAASPVEYALGAIAACQVVVFRLYAHALGIPLDHIEVTAEGDLDAARLFGKDETVRPGFSAVRVAIDVSGTASAADYERLREVVDAHCPVLDLFANPTPVTTSVSVR</sequence>
<evidence type="ECO:0000313" key="2">
    <source>
        <dbReference type="Proteomes" id="UP001351900"/>
    </source>
</evidence>
<keyword evidence="2" id="KW-1185">Reference proteome</keyword>
<name>A0ABU7V7P4_9MICO</name>
<organism evidence="1 2">
    <name type="scientific">Microbacterium schleiferi</name>
    <dbReference type="NCBI Taxonomy" id="69362"/>
    <lineage>
        <taxon>Bacteria</taxon>
        <taxon>Bacillati</taxon>
        <taxon>Actinomycetota</taxon>
        <taxon>Actinomycetes</taxon>
        <taxon>Micrococcales</taxon>
        <taxon>Microbacteriaceae</taxon>
        <taxon>Microbacterium</taxon>
    </lineage>
</organism>
<comment type="caution">
    <text evidence="1">The sequence shown here is derived from an EMBL/GenBank/DDBJ whole genome shotgun (WGS) entry which is preliminary data.</text>
</comment>
<keyword evidence="1" id="KW-0560">Oxidoreductase</keyword>
<dbReference type="InterPro" id="IPR036102">
    <property type="entry name" value="OsmC/Ohrsf"/>
</dbReference>
<dbReference type="RefSeq" id="WP_292707585.1">
    <property type="nucleotide sequence ID" value="NZ_BAAAUO010000001.1"/>
</dbReference>
<reference evidence="1 2" key="1">
    <citation type="submission" date="2024-01" db="EMBL/GenBank/DDBJ databases">
        <title>the genome sequence of strain Microbacterium schleiferi NBRC 15075.</title>
        <authorList>
            <person name="Ding Y."/>
            <person name="Zhang G."/>
        </authorList>
    </citation>
    <scope>NUCLEOTIDE SEQUENCE [LARGE SCALE GENOMIC DNA]</scope>
    <source>
        <strain evidence="1 2">NBRC 15075</strain>
    </source>
</reference>
<dbReference type="PANTHER" id="PTHR35368">
    <property type="entry name" value="HYDROPEROXIDE REDUCTASE"/>
    <property type="match status" value="1"/>
</dbReference>
<dbReference type="Proteomes" id="UP001351900">
    <property type="component" value="Unassembled WGS sequence"/>
</dbReference>
<dbReference type="SUPFAM" id="SSF82784">
    <property type="entry name" value="OsmC-like"/>
    <property type="match status" value="1"/>
</dbReference>
<dbReference type="EMBL" id="JAZHOV010000006">
    <property type="protein sequence ID" value="MEF2255707.1"/>
    <property type="molecule type" value="Genomic_DNA"/>
</dbReference>
<evidence type="ECO:0000313" key="1">
    <source>
        <dbReference type="EMBL" id="MEF2255707.1"/>
    </source>
</evidence>
<dbReference type="InterPro" id="IPR003718">
    <property type="entry name" value="OsmC/Ohr_fam"/>
</dbReference>